<feature type="region of interest" description="Disordered" evidence="1">
    <location>
        <begin position="197"/>
        <end position="226"/>
    </location>
</feature>
<reference evidence="2" key="2">
    <citation type="submission" date="2023-06" db="EMBL/GenBank/DDBJ databases">
        <authorList>
            <person name="Ma L."/>
            <person name="Liu K.-W."/>
            <person name="Li Z."/>
            <person name="Hsiao Y.-Y."/>
            <person name="Qi Y."/>
            <person name="Fu T."/>
            <person name="Tang G."/>
            <person name="Zhang D."/>
            <person name="Sun W.-H."/>
            <person name="Liu D.-K."/>
            <person name="Li Y."/>
            <person name="Chen G.-Z."/>
            <person name="Liu X.-D."/>
            <person name="Liao X.-Y."/>
            <person name="Jiang Y.-T."/>
            <person name="Yu X."/>
            <person name="Hao Y."/>
            <person name="Huang J."/>
            <person name="Zhao X.-W."/>
            <person name="Ke S."/>
            <person name="Chen Y.-Y."/>
            <person name="Wu W.-L."/>
            <person name="Hsu J.-L."/>
            <person name="Lin Y.-F."/>
            <person name="Huang M.-D."/>
            <person name="Li C.-Y."/>
            <person name="Huang L."/>
            <person name="Wang Z.-W."/>
            <person name="Zhao X."/>
            <person name="Zhong W.-Y."/>
            <person name="Peng D.-H."/>
            <person name="Ahmad S."/>
            <person name="Lan S."/>
            <person name="Zhang J.-S."/>
            <person name="Tsai W.-C."/>
            <person name="Van De Peer Y."/>
            <person name="Liu Z.-J."/>
        </authorList>
    </citation>
    <scope>NUCLEOTIDE SEQUENCE</scope>
    <source>
        <strain evidence="2">SCP</strain>
        <tissue evidence="2">Leaves</tissue>
    </source>
</reference>
<dbReference type="PANTHER" id="PTHR47067:SF7">
    <property type="entry name" value="TPX2 (TARGETING PROTEIN FOR XKLP2) PROTEIN FAMILY"/>
    <property type="match status" value="1"/>
</dbReference>
<protein>
    <submittedName>
        <fullName evidence="2">Uncharacterized protein</fullName>
    </submittedName>
</protein>
<dbReference type="PANTHER" id="PTHR47067">
    <property type="entry name" value="TPX2 (TARGETING PROTEIN FOR XKLP2) PROTEIN FAMILY-RELATED"/>
    <property type="match status" value="1"/>
</dbReference>
<evidence type="ECO:0000256" key="1">
    <source>
        <dbReference type="SAM" id="MobiDB-lite"/>
    </source>
</evidence>
<keyword evidence="3" id="KW-1185">Reference proteome</keyword>
<feature type="compositionally biased region" description="Polar residues" evidence="1">
    <location>
        <begin position="64"/>
        <end position="76"/>
    </location>
</feature>
<dbReference type="Proteomes" id="UP001179952">
    <property type="component" value="Unassembled WGS sequence"/>
</dbReference>
<evidence type="ECO:0000313" key="3">
    <source>
        <dbReference type="Proteomes" id="UP001179952"/>
    </source>
</evidence>
<name>A0AAV9B374_ACOGR</name>
<sequence length="264" mass="29255">MEETQRYLEEVEKYSIPGAVAQKKAYFEAHYKRIAAQKAAALLEQANSLPVNSDERETIDVSYNGSQVSEVDSSSDNVKRRKCSDGNCNDGNEVETPSIKLDSSISRNGFTSKEIMDEAGPMLHNEAPVVNQPEIASSSVVAENENYRMVNDVEPSIAVQTEKPPLKESFVANQEIASRTEKKSSVSELKHLFTHKAFKPPSSPAKPTMASTSGIPRLDTVTPQSENRRSKIVMVLMKFRTKIPSFESTLPKRVDAKSQFPSVE</sequence>
<comment type="caution">
    <text evidence="2">The sequence shown here is derived from an EMBL/GenBank/DDBJ whole genome shotgun (WGS) entry which is preliminary data.</text>
</comment>
<gene>
    <name evidence="2" type="ORF">QJS04_geneDACA004191</name>
</gene>
<organism evidence="2 3">
    <name type="scientific">Acorus gramineus</name>
    <name type="common">Dwarf sweet flag</name>
    <dbReference type="NCBI Taxonomy" id="55184"/>
    <lineage>
        <taxon>Eukaryota</taxon>
        <taxon>Viridiplantae</taxon>
        <taxon>Streptophyta</taxon>
        <taxon>Embryophyta</taxon>
        <taxon>Tracheophyta</taxon>
        <taxon>Spermatophyta</taxon>
        <taxon>Magnoliopsida</taxon>
        <taxon>Liliopsida</taxon>
        <taxon>Acoraceae</taxon>
        <taxon>Acorus</taxon>
    </lineage>
</organism>
<dbReference type="EMBL" id="JAUJYN010000005">
    <property type="protein sequence ID" value="KAK1270514.1"/>
    <property type="molecule type" value="Genomic_DNA"/>
</dbReference>
<feature type="region of interest" description="Disordered" evidence="1">
    <location>
        <begin position="64"/>
        <end position="97"/>
    </location>
</feature>
<proteinExistence type="predicted"/>
<evidence type="ECO:0000313" key="2">
    <source>
        <dbReference type="EMBL" id="KAK1270514.1"/>
    </source>
</evidence>
<accession>A0AAV9B374</accession>
<reference evidence="2" key="1">
    <citation type="journal article" date="2023" name="Nat. Commun.">
        <title>Diploid and tetraploid genomes of Acorus and the evolution of monocots.</title>
        <authorList>
            <person name="Ma L."/>
            <person name="Liu K.W."/>
            <person name="Li Z."/>
            <person name="Hsiao Y.Y."/>
            <person name="Qi Y."/>
            <person name="Fu T."/>
            <person name="Tang G.D."/>
            <person name="Zhang D."/>
            <person name="Sun W.H."/>
            <person name="Liu D.K."/>
            <person name="Li Y."/>
            <person name="Chen G.Z."/>
            <person name="Liu X.D."/>
            <person name="Liao X.Y."/>
            <person name="Jiang Y.T."/>
            <person name="Yu X."/>
            <person name="Hao Y."/>
            <person name="Huang J."/>
            <person name="Zhao X.W."/>
            <person name="Ke S."/>
            <person name="Chen Y.Y."/>
            <person name="Wu W.L."/>
            <person name="Hsu J.L."/>
            <person name="Lin Y.F."/>
            <person name="Huang M.D."/>
            <person name="Li C.Y."/>
            <person name="Huang L."/>
            <person name="Wang Z.W."/>
            <person name="Zhao X."/>
            <person name="Zhong W.Y."/>
            <person name="Peng D.H."/>
            <person name="Ahmad S."/>
            <person name="Lan S."/>
            <person name="Zhang J.S."/>
            <person name="Tsai W.C."/>
            <person name="Van de Peer Y."/>
            <person name="Liu Z.J."/>
        </authorList>
    </citation>
    <scope>NUCLEOTIDE SEQUENCE</scope>
    <source>
        <strain evidence="2">SCP</strain>
    </source>
</reference>
<dbReference type="InterPro" id="IPR044216">
    <property type="entry name" value="WDL7"/>
</dbReference>
<dbReference type="AlphaFoldDB" id="A0AAV9B374"/>